<dbReference type="SUPFAM" id="SSF49265">
    <property type="entry name" value="Fibronectin type III"/>
    <property type="match status" value="3"/>
</dbReference>
<feature type="domain" description="SLH" evidence="3">
    <location>
        <begin position="695"/>
        <end position="754"/>
    </location>
</feature>
<evidence type="ECO:0000313" key="4">
    <source>
        <dbReference type="EMBL" id="QNU68932.1"/>
    </source>
</evidence>
<evidence type="ECO:0000256" key="1">
    <source>
        <dbReference type="ARBA" id="ARBA00022737"/>
    </source>
</evidence>
<feature type="domain" description="SLH" evidence="3">
    <location>
        <begin position="627"/>
        <end position="690"/>
    </location>
</feature>
<feature type="domain" description="Fibronectin type-III" evidence="2">
    <location>
        <begin position="14"/>
        <end position="104"/>
    </location>
</feature>
<dbReference type="EMBL" id="CP061336">
    <property type="protein sequence ID" value="QNU68932.1"/>
    <property type="molecule type" value="Genomic_DNA"/>
</dbReference>
<dbReference type="SMART" id="SM00060">
    <property type="entry name" value="FN3"/>
    <property type="match status" value="5"/>
</dbReference>
<dbReference type="KEGG" id="rher:EHE19_017645"/>
<dbReference type="PROSITE" id="PS50853">
    <property type="entry name" value="FN3"/>
    <property type="match status" value="5"/>
</dbReference>
<keyword evidence="5" id="KW-1185">Reference proteome</keyword>
<dbReference type="Pfam" id="PF00395">
    <property type="entry name" value="SLH"/>
    <property type="match status" value="2"/>
</dbReference>
<dbReference type="InterPro" id="IPR013783">
    <property type="entry name" value="Ig-like_fold"/>
</dbReference>
<dbReference type="InterPro" id="IPR050991">
    <property type="entry name" value="ECM_Regulatory_Proteins"/>
</dbReference>
<feature type="domain" description="Fibronectin type-III" evidence="2">
    <location>
        <begin position="481"/>
        <end position="569"/>
    </location>
</feature>
<proteinExistence type="predicted"/>
<dbReference type="AlphaFoldDB" id="A0A4U7JI50"/>
<dbReference type="Proteomes" id="UP000306409">
    <property type="component" value="Chromosome"/>
</dbReference>
<organism evidence="4 5">
    <name type="scientific">Ruminiclostridium herbifermentans</name>
    <dbReference type="NCBI Taxonomy" id="2488810"/>
    <lineage>
        <taxon>Bacteria</taxon>
        <taxon>Bacillati</taxon>
        <taxon>Bacillota</taxon>
        <taxon>Clostridia</taxon>
        <taxon>Eubacteriales</taxon>
        <taxon>Oscillospiraceae</taxon>
        <taxon>Ruminiclostridium</taxon>
    </lineage>
</organism>
<evidence type="ECO:0000313" key="5">
    <source>
        <dbReference type="Proteomes" id="UP000306409"/>
    </source>
</evidence>
<feature type="domain" description="Fibronectin type-III" evidence="2">
    <location>
        <begin position="106"/>
        <end position="198"/>
    </location>
</feature>
<evidence type="ECO:0000259" key="3">
    <source>
        <dbReference type="PROSITE" id="PS51272"/>
    </source>
</evidence>
<dbReference type="PROSITE" id="PS51272">
    <property type="entry name" value="SLH"/>
    <property type="match status" value="3"/>
</dbReference>
<gene>
    <name evidence="4" type="ORF">EHE19_017645</name>
</gene>
<sequence length="754" mass="84279">MQIFMVSGIASAADTSDLSVIIYSTTSISLNWDDNLTGEKYYVVERKIDSGSFHTLSSPPPNSKSVFDSTVSPGHTYTYRVWVRNSEDKYYLYTPELAFRTDEIAKPNSLTVTPISYNQIDITWGYADNKAYNTIIERRTENSNDWTKLATIGIGQNTYSDKSISSGVKYYYRVRACSNTTENIKSPAFPEEGKTVYSFLYKPTEFEGLALSGYRIKLSWKDNSSETAFIIERKSPKTGTFKEIAVIPQNDTSYIDTDSELEADVTYQYRIRAVSGTTSSEYSDIISVTNTYLKAPGTLSSSCTDGKNIQLAWDDLTDNETGFEIWRKTGSNPVWELYETMGRNATSFVDQNISLEDTFTYKVRAKINDNNVYSAFTNETTVWSTTISAPADLTYEVVGKTEIKLTWKDTSMSEAGYRVERKQGLSGEWYTIAYLGADTISYNDKWINNTDVYFYRIKVYDRSNSINYSNEITVSLKTPEAPTNLQAIPISSSEIKLTWEDNSFNETGFLIEAMQFSSFREVGRVSANTTTFIHQNLVAGKSITYRVSALSGSNQSSTSKEVVAATKEKITYSDVSNIKWAVTAIENLASRGVFDTKANTKFYPSQNITIGEFCSMIIRSMDLDMVSAGRYADVTAKHKYYKEIMAAAKLGIISPDNNNKLYPDKAITREQAGIMLLMAMKAKGTPLPDEDGGLLKQFADYRSISKTTADKIADVCGAGILSGRIVNGQTYLQLSGMVTRAEASVMVYKAINLY</sequence>
<feature type="domain" description="SLH" evidence="3">
    <location>
        <begin position="568"/>
        <end position="626"/>
    </location>
</feature>
<dbReference type="PANTHER" id="PTHR46708">
    <property type="entry name" value="TENASCIN"/>
    <property type="match status" value="1"/>
</dbReference>
<dbReference type="InterPro" id="IPR001119">
    <property type="entry name" value="SLH_dom"/>
</dbReference>
<dbReference type="CDD" id="cd00063">
    <property type="entry name" value="FN3"/>
    <property type="match status" value="5"/>
</dbReference>
<evidence type="ECO:0000259" key="2">
    <source>
        <dbReference type="PROSITE" id="PS50853"/>
    </source>
</evidence>
<protein>
    <submittedName>
        <fullName evidence="4">S-layer homology domain-containing protein</fullName>
    </submittedName>
</protein>
<dbReference type="OrthoDB" id="2051435at2"/>
<dbReference type="Pfam" id="PF00041">
    <property type="entry name" value="fn3"/>
    <property type="match status" value="1"/>
</dbReference>
<feature type="domain" description="Fibronectin type-III" evidence="2">
    <location>
        <begin position="202"/>
        <end position="294"/>
    </location>
</feature>
<dbReference type="InterPro" id="IPR003961">
    <property type="entry name" value="FN3_dom"/>
</dbReference>
<reference evidence="4 5" key="1">
    <citation type="submission" date="2020-09" db="EMBL/GenBank/DDBJ databases">
        <title>Characterization and genome sequencing of Ruminiclostridium sp. nov. MA18.</title>
        <authorList>
            <person name="Rettenmaier R."/>
            <person name="Kowollik M.-L."/>
            <person name="Liebl W."/>
            <person name="Zverlov V."/>
        </authorList>
    </citation>
    <scope>NUCLEOTIDE SEQUENCE [LARGE SCALE GENOMIC DNA]</scope>
    <source>
        <strain evidence="4 5">MA18</strain>
    </source>
</reference>
<dbReference type="InterPro" id="IPR036116">
    <property type="entry name" value="FN3_sf"/>
</dbReference>
<keyword evidence="1" id="KW-0677">Repeat</keyword>
<dbReference type="Gene3D" id="2.60.40.10">
    <property type="entry name" value="Immunoglobulins"/>
    <property type="match status" value="6"/>
</dbReference>
<feature type="domain" description="Fibronectin type-III" evidence="2">
    <location>
        <begin position="389"/>
        <end position="479"/>
    </location>
</feature>
<dbReference type="PANTHER" id="PTHR46708:SF2">
    <property type="entry name" value="FIBRONECTIN TYPE-III DOMAIN-CONTAINING PROTEIN"/>
    <property type="match status" value="1"/>
</dbReference>
<accession>A0A4U7JI50</accession>
<name>A0A4U7JI50_9FIRM</name>